<dbReference type="PANTHER" id="PTHR10272">
    <property type="entry name" value="PLATELET-ACTIVATING FACTOR ACETYLHYDROLASE"/>
    <property type="match status" value="1"/>
</dbReference>
<organism evidence="5 6">
    <name type="scientific">Promicromonospora vindobonensis</name>
    <dbReference type="NCBI Taxonomy" id="195748"/>
    <lineage>
        <taxon>Bacteria</taxon>
        <taxon>Bacillati</taxon>
        <taxon>Actinomycetota</taxon>
        <taxon>Actinomycetes</taxon>
        <taxon>Micrococcales</taxon>
        <taxon>Promicromonosporaceae</taxon>
        <taxon>Promicromonospora</taxon>
    </lineage>
</organism>
<evidence type="ECO:0000256" key="2">
    <source>
        <dbReference type="ARBA" id="ARBA00022963"/>
    </source>
</evidence>
<evidence type="ECO:0000256" key="1">
    <source>
        <dbReference type="ARBA" id="ARBA00022801"/>
    </source>
</evidence>
<dbReference type="SUPFAM" id="SSF53474">
    <property type="entry name" value="alpha/beta-Hydrolases"/>
    <property type="match status" value="1"/>
</dbReference>
<dbReference type="Pfam" id="PF03403">
    <property type="entry name" value="PAF-AH_p_II"/>
    <property type="match status" value="1"/>
</dbReference>
<evidence type="ECO:0000256" key="3">
    <source>
        <dbReference type="ARBA" id="ARBA00023098"/>
    </source>
</evidence>
<sequence length="392" mass="41258">MKKPQRLVPSALLAAVLVAGAAVAAPSAAAGTVPARPASAGVPSADDAQQLALPEPTGPFPVGMAPVHLVDEERADPWRPEEHRELMVSLWYPAVPQGEPAPYTTEPVSAAIIEASGFPVAPDLLTTVRTHSYDRARALPGKRPLVVLSPGAGLSRESLTALAEELASRGYVVAGVDHTYEAQGVEFPDGRVAGCLLCELPSSRELGAQVTRGRALDISFVLDELTHGRTWRHGPTIDARHIGVAGHSLGGSTAAALLVDDPRVDAGVNLDGTFQVDFPESGEDDAFLMLGKGNHHLGGDEGDAPNWADNLARLDGPKLWLQLRYANHGSFTDQMLFLEQLGLPVSGTVGGARGVEVTTAYVGAFLDRHLKGKDTPLLDGPSAAYPEIVFWG</sequence>
<keyword evidence="6" id="KW-1185">Reference proteome</keyword>
<keyword evidence="1 5" id="KW-0378">Hydrolase</keyword>
<accession>A0ABW5W0G6</accession>
<comment type="caution">
    <text evidence="5">The sequence shown here is derived from an EMBL/GenBank/DDBJ whole genome shotgun (WGS) entry which is preliminary data.</text>
</comment>
<proteinExistence type="predicted"/>
<keyword evidence="3" id="KW-0443">Lipid metabolism</keyword>
<keyword evidence="2" id="KW-0442">Lipid degradation</keyword>
<dbReference type="EMBL" id="JBHUOG010000002">
    <property type="protein sequence ID" value="MFD2796340.1"/>
    <property type="molecule type" value="Genomic_DNA"/>
</dbReference>
<feature type="signal peptide" evidence="4">
    <location>
        <begin position="1"/>
        <end position="24"/>
    </location>
</feature>
<feature type="chain" id="PRO_5047423654" evidence="4">
    <location>
        <begin position="25"/>
        <end position="392"/>
    </location>
</feature>
<dbReference type="InterPro" id="IPR029058">
    <property type="entry name" value="AB_hydrolase_fold"/>
</dbReference>
<keyword evidence="4" id="KW-0732">Signal</keyword>
<dbReference type="GO" id="GO:0016787">
    <property type="term" value="F:hydrolase activity"/>
    <property type="evidence" value="ECO:0007669"/>
    <property type="project" value="UniProtKB-KW"/>
</dbReference>
<dbReference type="RefSeq" id="WP_377187751.1">
    <property type="nucleotide sequence ID" value="NZ_JBHUOG010000002.1"/>
</dbReference>
<protein>
    <submittedName>
        <fullName evidence="5">Alpha/beta hydrolase family protein</fullName>
    </submittedName>
</protein>
<reference evidence="6" key="1">
    <citation type="journal article" date="2019" name="Int. J. Syst. Evol. Microbiol.">
        <title>The Global Catalogue of Microorganisms (GCM) 10K type strain sequencing project: providing services to taxonomists for standard genome sequencing and annotation.</title>
        <authorList>
            <consortium name="The Broad Institute Genomics Platform"/>
            <consortium name="The Broad Institute Genome Sequencing Center for Infectious Disease"/>
            <person name="Wu L."/>
            <person name="Ma J."/>
        </authorList>
    </citation>
    <scope>NUCLEOTIDE SEQUENCE [LARGE SCALE GENOMIC DNA]</scope>
    <source>
        <strain evidence="6">CCM 7044</strain>
    </source>
</reference>
<evidence type="ECO:0000313" key="5">
    <source>
        <dbReference type="EMBL" id="MFD2796340.1"/>
    </source>
</evidence>
<dbReference type="Gene3D" id="3.40.50.1820">
    <property type="entry name" value="alpha/beta hydrolase"/>
    <property type="match status" value="1"/>
</dbReference>
<dbReference type="PANTHER" id="PTHR10272:SF0">
    <property type="entry name" value="PLATELET-ACTIVATING FACTOR ACETYLHYDROLASE"/>
    <property type="match status" value="1"/>
</dbReference>
<evidence type="ECO:0000256" key="4">
    <source>
        <dbReference type="SAM" id="SignalP"/>
    </source>
</evidence>
<name>A0ABW5W0G6_9MICO</name>
<evidence type="ECO:0000313" key="6">
    <source>
        <dbReference type="Proteomes" id="UP001597479"/>
    </source>
</evidence>
<dbReference type="Proteomes" id="UP001597479">
    <property type="component" value="Unassembled WGS sequence"/>
</dbReference>
<gene>
    <name evidence="5" type="ORF">ACFS27_22445</name>
</gene>